<gene>
    <name evidence="3" type="ORF">FNW21_06285</name>
</gene>
<accession>A0A553E7U7</accession>
<dbReference type="EMBL" id="VJZT01000004">
    <property type="protein sequence ID" value="TRX40903.1"/>
    <property type="molecule type" value="Genomic_DNA"/>
</dbReference>
<sequence length="174" mass="19081">MFKSLFFFFLLFLSMQSFSQNLIYKSNGTILNSENQKITPNQVRELVKDNEKLLAEYNAGRTKKTIGNILLISGFGLLVGDLIHGATSSGLTSTPVGGGYYSIQSERTYPTALTYVGLAALLIAIPVKIGFAKKIKNVVSDYNKGLKVGSTTFKIQKTEFLTNQNGLGIRLTLN</sequence>
<evidence type="ECO:0000313" key="3">
    <source>
        <dbReference type="EMBL" id="TRX40903.1"/>
    </source>
</evidence>
<proteinExistence type="predicted"/>
<feature type="signal peptide" evidence="2">
    <location>
        <begin position="1"/>
        <end position="19"/>
    </location>
</feature>
<keyword evidence="1" id="KW-0812">Transmembrane</keyword>
<dbReference type="OrthoDB" id="1376171at2"/>
<comment type="caution">
    <text evidence="3">The sequence shown here is derived from an EMBL/GenBank/DDBJ whole genome shotgun (WGS) entry which is preliminary data.</text>
</comment>
<keyword evidence="4" id="KW-1185">Reference proteome</keyword>
<dbReference type="AlphaFoldDB" id="A0A553E7U7"/>
<keyword evidence="1" id="KW-0472">Membrane</keyword>
<organism evidence="3 4">
    <name type="scientific">Flavobacterium restrictum</name>
    <dbReference type="NCBI Taxonomy" id="2594428"/>
    <lineage>
        <taxon>Bacteria</taxon>
        <taxon>Pseudomonadati</taxon>
        <taxon>Bacteroidota</taxon>
        <taxon>Flavobacteriia</taxon>
        <taxon>Flavobacteriales</taxon>
        <taxon>Flavobacteriaceae</taxon>
        <taxon>Flavobacterium</taxon>
    </lineage>
</organism>
<evidence type="ECO:0000256" key="1">
    <source>
        <dbReference type="SAM" id="Phobius"/>
    </source>
</evidence>
<feature type="chain" id="PRO_5022150049" evidence="2">
    <location>
        <begin position="20"/>
        <end position="174"/>
    </location>
</feature>
<dbReference type="RefSeq" id="WP_144255886.1">
    <property type="nucleotide sequence ID" value="NZ_VJZT01000004.1"/>
</dbReference>
<dbReference type="Proteomes" id="UP000316371">
    <property type="component" value="Unassembled WGS sequence"/>
</dbReference>
<name>A0A553E7U7_9FLAO</name>
<protein>
    <submittedName>
        <fullName evidence="3">Uncharacterized protein</fullName>
    </submittedName>
</protein>
<evidence type="ECO:0000313" key="4">
    <source>
        <dbReference type="Proteomes" id="UP000316371"/>
    </source>
</evidence>
<keyword evidence="2" id="KW-0732">Signal</keyword>
<reference evidence="3 4" key="1">
    <citation type="submission" date="2019-07" db="EMBL/GenBank/DDBJ databases">
        <title>Novel species of Flavobacterium.</title>
        <authorList>
            <person name="Liu Q."/>
            <person name="Xin Y.-H."/>
        </authorList>
    </citation>
    <scope>NUCLEOTIDE SEQUENCE [LARGE SCALE GENOMIC DNA]</scope>
    <source>
        <strain evidence="3 4">LB1R34</strain>
    </source>
</reference>
<feature type="transmembrane region" description="Helical" evidence="1">
    <location>
        <begin position="112"/>
        <end position="131"/>
    </location>
</feature>
<evidence type="ECO:0000256" key="2">
    <source>
        <dbReference type="SAM" id="SignalP"/>
    </source>
</evidence>
<keyword evidence="1" id="KW-1133">Transmembrane helix</keyword>